<dbReference type="GO" id="GO:0004497">
    <property type="term" value="F:monooxygenase activity"/>
    <property type="evidence" value="ECO:0007669"/>
    <property type="project" value="UniProtKB-KW"/>
</dbReference>
<evidence type="ECO:0000256" key="9">
    <source>
        <dbReference type="ARBA" id="ARBA00023002"/>
    </source>
</evidence>
<dbReference type="PROSITE" id="PS00086">
    <property type="entry name" value="CYTOCHROME_P450"/>
    <property type="match status" value="1"/>
</dbReference>
<dbReference type="EMBL" id="JAZDUA010000204">
    <property type="protein sequence ID" value="KAK7864374.1"/>
    <property type="molecule type" value="Genomic_DNA"/>
</dbReference>
<dbReference type="GO" id="GO:0020037">
    <property type="term" value="F:heme binding"/>
    <property type="evidence" value="ECO:0007669"/>
    <property type="project" value="InterPro"/>
</dbReference>
<keyword evidence="12 15" id="KW-0472">Membrane</keyword>
<dbReference type="InterPro" id="IPR002401">
    <property type="entry name" value="Cyt_P450_E_grp-I"/>
</dbReference>
<dbReference type="InterPro" id="IPR050196">
    <property type="entry name" value="Cytochrome_P450_Monoox"/>
</dbReference>
<evidence type="ECO:0000256" key="7">
    <source>
        <dbReference type="ARBA" id="ARBA00022824"/>
    </source>
</evidence>
<comment type="subcellular location">
    <subcellularLocation>
        <location evidence="3">Endoplasmic reticulum membrane</location>
        <topology evidence="3">Peripheral membrane protein</topology>
    </subcellularLocation>
    <subcellularLocation>
        <location evidence="2">Microsome membrane</location>
        <topology evidence="2">Peripheral membrane protein</topology>
    </subcellularLocation>
</comment>
<dbReference type="Pfam" id="PF00067">
    <property type="entry name" value="p450"/>
    <property type="match status" value="1"/>
</dbReference>
<accession>A0AAN9Z665</accession>
<protein>
    <recommendedName>
        <fullName evidence="18">Cytochrome P450</fullName>
    </recommendedName>
</protein>
<evidence type="ECO:0000256" key="2">
    <source>
        <dbReference type="ARBA" id="ARBA00004174"/>
    </source>
</evidence>
<dbReference type="GO" id="GO:0005789">
    <property type="term" value="C:endoplasmic reticulum membrane"/>
    <property type="evidence" value="ECO:0007669"/>
    <property type="project" value="UniProtKB-SubCell"/>
</dbReference>
<evidence type="ECO:0008006" key="18">
    <source>
        <dbReference type="Google" id="ProtNLM"/>
    </source>
</evidence>
<organism evidence="16 17">
    <name type="scientific">Gryllus longicercus</name>
    <dbReference type="NCBI Taxonomy" id="2509291"/>
    <lineage>
        <taxon>Eukaryota</taxon>
        <taxon>Metazoa</taxon>
        <taxon>Ecdysozoa</taxon>
        <taxon>Arthropoda</taxon>
        <taxon>Hexapoda</taxon>
        <taxon>Insecta</taxon>
        <taxon>Pterygota</taxon>
        <taxon>Neoptera</taxon>
        <taxon>Polyneoptera</taxon>
        <taxon>Orthoptera</taxon>
        <taxon>Ensifera</taxon>
        <taxon>Gryllidea</taxon>
        <taxon>Grylloidea</taxon>
        <taxon>Gryllidae</taxon>
        <taxon>Gryllinae</taxon>
        <taxon>Gryllus</taxon>
    </lineage>
</organism>
<dbReference type="PANTHER" id="PTHR24291">
    <property type="entry name" value="CYTOCHROME P450 FAMILY 4"/>
    <property type="match status" value="1"/>
</dbReference>
<name>A0AAN9Z665_9ORTH</name>
<evidence type="ECO:0000256" key="11">
    <source>
        <dbReference type="ARBA" id="ARBA00023033"/>
    </source>
</evidence>
<comment type="cofactor">
    <cofactor evidence="1 13">
        <name>heme</name>
        <dbReference type="ChEBI" id="CHEBI:30413"/>
    </cofactor>
</comment>
<dbReference type="InterPro" id="IPR017972">
    <property type="entry name" value="Cyt_P450_CS"/>
</dbReference>
<evidence type="ECO:0000256" key="14">
    <source>
        <dbReference type="RuleBase" id="RU000461"/>
    </source>
</evidence>
<evidence type="ECO:0000256" key="1">
    <source>
        <dbReference type="ARBA" id="ARBA00001971"/>
    </source>
</evidence>
<dbReference type="PANTHER" id="PTHR24291:SF189">
    <property type="entry name" value="CYTOCHROME P450 4C3-RELATED"/>
    <property type="match status" value="1"/>
</dbReference>
<feature type="transmembrane region" description="Helical" evidence="15">
    <location>
        <begin position="45"/>
        <end position="61"/>
    </location>
</feature>
<keyword evidence="10 13" id="KW-0408">Iron</keyword>
<evidence type="ECO:0000313" key="16">
    <source>
        <dbReference type="EMBL" id="KAK7864374.1"/>
    </source>
</evidence>
<gene>
    <name evidence="16" type="ORF">R5R35_010972</name>
</gene>
<comment type="caution">
    <text evidence="16">The sequence shown here is derived from an EMBL/GenBank/DDBJ whole genome shotgun (WGS) entry which is preliminary data.</text>
</comment>
<reference evidence="16 17" key="1">
    <citation type="submission" date="2024-03" db="EMBL/GenBank/DDBJ databases">
        <title>The genome assembly and annotation of the cricket Gryllus longicercus Weissman &amp; Gray.</title>
        <authorList>
            <person name="Szrajer S."/>
            <person name="Gray D."/>
            <person name="Ylla G."/>
        </authorList>
    </citation>
    <scope>NUCLEOTIDE SEQUENCE [LARGE SCALE GENOMIC DNA]</scope>
    <source>
        <strain evidence="16">DAG 2021-001</strain>
        <tissue evidence="16">Whole body minus gut</tissue>
    </source>
</reference>
<dbReference type="InterPro" id="IPR036396">
    <property type="entry name" value="Cyt_P450_sf"/>
</dbReference>
<evidence type="ECO:0000256" key="12">
    <source>
        <dbReference type="ARBA" id="ARBA00023136"/>
    </source>
</evidence>
<keyword evidence="5 13" id="KW-0349">Heme</keyword>
<evidence type="ECO:0000256" key="6">
    <source>
        <dbReference type="ARBA" id="ARBA00022723"/>
    </source>
</evidence>
<evidence type="ECO:0000256" key="15">
    <source>
        <dbReference type="SAM" id="Phobius"/>
    </source>
</evidence>
<feature type="transmembrane region" description="Helical" evidence="15">
    <location>
        <begin position="6"/>
        <end position="24"/>
    </location>
</feature>
<dbReference type="CDD" id="cd20628">
    <property type="entry name" value="CYP4"/>
    <property type="match status" value="1"/>
</dbReference>
<dbReference type="GO" id="GO:0005506">
    <property type="term" value="F:iron ion binding"/>
    <property type="evidence" value="ECO:0007669"/>
    <property type="project" value="InterPro"/>
</dbReference>
<dbReference type="PRINTS" id="PR00463">
    <property type="entry name" value="EP450I"/>
</dbReference>
<evidence type="ECO:0000256" key="3">
    <source>
        <dbReference type="ARBA" id="ARBA00004406"/>
    </source>
</evidence>
<keyword evidence="17" id="KW-1185">Reference proteome</keyword>
<keyword evidence="8" id="KW-0492">Microsome</keyword>
<dbReference type="Gene3D" id="1.10.630.10">
    <property type="entry name" value="Cytochrome P450"/>
    <property type="match status" value="1"/>
</dbReference>
<dbReference type="PRINTS" id="PR00385">
    <property type="entry name" value="P450"/>
</dbReference>
<feature type="binding site" description="axial binding residue" evidence="13">
    <location>
        <position position="454"/>
    </location>
    <ligand>
        <name>heme</name>
        <dbReference type="ChEBI" id="CHEBI:30413"/>
    </ligand>
    <ligandPart>
        <name>Fe</name>
        <dbReference type="ChEBI" id="CHEBI:18248"/>
    </ligandPart>
</feature>
<keyword evidence="6 13" id="KW-0479">Metal-binding</keyword>
<evidence type="ECO:0000256" key="4">
    <source>
        <dbReference type="ARBA" id="ARBA00010617"/>
    </source>
</evidence>
<evidence type="ECO:0000256" key="8">
    <source>
        <dbReference type="ARBA" id="ARBA00022848"/>
    </source>
</evidence>
<keyword evidence="9 14" id="KW-0560">Oxidoreductase</keyword>
<keyword evidence="15" id="KW-1133">Transmembrane helix</keyword>
<evidence type="ECO:0000256" key="13">
    <source>
        <dbReference type="PIRSR" id="PIRSR602401-1"/>
    </source>
</evidence>
<keyword evidence="15" id="KW-0812">Transmembrane</keyword>
<keyword evidence="7" id="KW-0256">Endoplasmic reticulum</keyword>
<evidence type="ECO:0000256" key="10">
    <source>
        <dbReference type="ARBA" id="ARBA00023004"/>
    </source>
</evidence>
<comment type="similarity">
    <text evidence="4 14">Belongs to the cytochrome P450 family.</text>
</comment>
<evidence type="ECO:0000313" key="17">
    <source>
        <dbReference type="Proteomes" id="UP001378592"/>
    </source>
</evidence>
<proteinExistence type="inferred from homology"/>
<dbReference type="GO" id="GO:0016705">
    <property type="term" value="F:oxidoreductase activity, acting on paired donors, with incorporation or reduction of molecular oxygen"/>
    <property type="evidence" value="ECO:0007669"/>
    <property type="project" value="InterPro"/>
</dbReference>
<evidence type="ECO:0000256" key="5">
    <source>
        <dbReference type="ARBA" id="ARBA00022617"/>
    </source>
</evidence>
<dbReference type="SUPFAM" id="SSF48264">
    <property type="entry name" value="Cytochrome P450"/>
    <property type="match status" value="1"/>
</dbReference>
<keyword evidence="11 14" id="KW-0503">Monooxygenase</keyword>
<dbReference type="AlphaFoldDB" id="A0AAN9Z665"/>
<sequence>MALQLPLGAWALALALLGLALWLWRGADPTRRRVNRLLRRVPGPFSLPLLGSALVMVGVGRRDVWKKIQSVVSTYQPIFSTWNGSTPEVHITDADDIETILRSPVNITKGWLYDYLHPWLGTGLLTSTGQKWFAHRKLITPTFHFKILENFQEVFVEKTQILVEKLQKEVGNSKGFDVYPYITRCALDIICETAMGTKINAQEDTHSPYVKAVYEMSELFVKRFFKPWLGSDSLYFLTKDGRRYKEVLNIVHSFTKKVIRERKQSVSGSLQAKEDSEVLGSKRRMAFLDLLLEASEGGTVLSDEDIREEVDTFMFEGHDTTSASLCWTLLLLGNHPEVQERAFEEQAAIFGDSTRQPSIADLAQMKYLERVIKESLRLYPSVPIIVRLLTEDVHTGGFTLPAGCNVAMHIHHAHRNPKHFPNPEVFDPDNFLPERVQGRHPYAYIPFSAGSRNCIGQKFALLEEKTVLSALLRHFRLRALDRVCDVTLLGELILRPADGVRLTLARR</sequence>
<dbReference type="InterPro" id="IPR001128">
    <property type="entry name" value="Cyt_P450"/>
</dbReference>
<dbReference type="Proteomes" id="UP001378592">
    <property type="component" value="Unassembled WGS sequence"/>
</dbReference>